<evidence type="ECO:0000313" key="3">
    <source>
        <dbReference type="Proteomes" id="UP001596180"/>
    </source>
</evidence>
<organism evidence="2 3">
    <name type="scientific">Streptomyces chlorus</name>
    <dbReference type="NCBI Taxonomy" id="887452"/>
    <lineage>
        <taxon>Bacteria</taxon>
        <taxon>Bacillati</taxon>
        <taxon>Actinomycetota</taxon>
        <taxon>Actinomycetes</taxon>
        <taxon>Kitasatosporales</taxon>
        <taxon>Streptomycetaceae</taxon>
        <taxon>Streptomyces</taxon>
    </lineage>
</organism>
<feature type="region of interest" description="Disordered" evidence="1">
    <location>
        <begin position="19"/>
        <end position="41"/>
    </location>
</feature>
<accession>A0ABW1E1B9</accession>
<sequence length="41" mass="4739">MVCDSAVQGELAWTAYQAERRRRGEADEGSFETYNPFRQGR</sequence>
<evidence type="ECO:0000256" key="1">
    <source>
        <dbReference type="SAM" id="MobiDB-lite"/>
    </source>
</evidence>
<comment type="caution">
    <text evidence="2">The sequence shown here is derived from an EMBL/GenBank/DDBJ whole genome shotgun (WGS) entry which is preliminary data.</text>
</comment>
<dbReference type="RefSeq" id="WP_381364432.1">
    <property type="nucleotide sequence ID" value="NZ_JBHSOA010000040.1"/>
</dbReference>
<dbReference type="EMBL" id="JBHSOA010000040">
    <property type="protein sequence ID" value="MFC5853796.1"/>
    <property type="molecule type" value="Genomic_DNA"/>
</dbReference>
<name>A0ABW1E1B9_9ACTN</name>
<reference evidence="3" key="1">
    <citation type="journal article" date="2019" name="Int. J. Syst. Evol. Microbiol.">
        <title>The Global Catalogue of Microorganisms (GCM) 10K type strain sequencing project: providing services to taxonomists for standard genome sequencing and annotation.</title>
        <authorList>
            <consortium name="The Broad Institute Genomics Platform"/>
            <consortium name="The Broad Institute Genome Sequencing Center for Infectious Disease"/>
            <person name="Wu L."/>
            <person name="Ma J."/>
        </authorList>
    </citation>
    <scope>NUCLEOTIDE SEQUENCE [LARGE SCALE GENOMIC DNA]</scope>
    <source>
        <strain evidence="3">JCM 10411</strain>
    </source>
</reference>
<keyword evidence="3" id="KW-1185">Reference proteome</keyword>
<protein>
    <submittedName>
        <fullName evidence="2">Uncharacterized protein</fullName>
    </submittedName>
</protein>
<gene>
    <name evidence="2" type="ORF">ACFPZI_18890</name>
</gene>
<proteinExistence type="predicted"/>
<dbReference type="Proteomes" id="UP001596180">
    <property type="component" value="Unassembled WGS sequence"/>
</dbReference>
<evidence type="ECO:0000313" key="2">
    <source>
        <dbReference type="EMBL" id="MFC5853796.1"/>
    </source>
</evidence>